<dbReference type="Proteomes" id="UP000006755">
    <property type="component" value="Unassembled WGS sequence"/>
</dbReference>
<dbReference type="Pfam" id="PF02566">
    <property type="entry name" value="OsmC"/>
    <property type="match status" value="1"/>
</dbReference>
<dbReference type="PATRIC" id="fig|745411.4.peg.1700"/>
<reference evidence="1 2" key="1">
    <citation type="journal article" date="2012" name="J. Bacteriol.">
        <title>Genome Sequence of Gallaecimonas xiamenensis Type Strain 3-C-1.</title>
        <authorList>
            <person name="Lai Q."/>
            <person name="Wang L."/>
            <person name="Wang W."/>
            <person name="Shao Z."/>
        </authorList>
    </citation>
    <scope>NUCLEOTIDE SEQUENCE [LARGE SCALE GENOMIC DNA]</scope>
    <source>
        <strain evidence="1 2">3-C-1</strain>
    </source>
</reference>
<dbReference type="PANTHER" id="PTHR39624:SF2">
    <property type="entry name" value="OSMC-LIKE PROTEIN"/>
    <property type="match status" value="1"/>
</dbReference>
<dbReference type="STRING" id="745411.B3C1_08696"/>
<gene>
    <name evidence="1" type="ORF">B3C1_08696</name>
</gene>
<dbReference type="InterPro" id="IPR015946">
    <property type="entry name" value="KH_dom-like_a/b"/>
</dbReference>
<evidence type="ECO:0008006" key="3">
    <source>
        <dbReference type="Google" id="ProtNLM"/>
    </source>
</evidence>
<dbReference type="RefSeq" id="WP_008484263.1">
    <property type="nucleotide sequence ID" value="NZ_AMRI01000010.1"/>
</dbReference>
<dbReference type="EMBL" id="AMRI01000010">
    <property type="protein sequence ID" value="EKE74953.1"/>
    <property type="molecule type" value="Genomic_DNA"/>
</dbReference>
<organism evidence="1 2">
    <name type="scientific">Gallaecimonas xiamenensis 3-C-1</name>
    <dbReference type="NCBI Taxonomy" id="745411"/>
    <lineage>
        <taxon>Bacteria</taxon>
        <taxon>Pseudomonadati</taxon>
        <taxon>Pseudomonadota</taxon>
        <taxon>Gammaproteobacteria</taxon>
        <taxon>Enterobacterales</taxon>
        <taxon>Gallaecimonadaceae</taxon>
        <taxon>Gallaecimonas</taxon>
    </lineage>
</organism>
<accession>K2JI91</accession>
<dbReference type="SUPFAM" id="SSF82784">
    <property type="entry name" value="OsmC-like"/>
    <property type="match status" value="1"/>
</dbReference>
<dbReference type="AlphaFoldDB" id="K2JI91"/>
<dbReference type="Gene3D" id="3.30.300.20">
    <property type="match status" value="1"/>
</dbReference>
<evidence type="ECO:0000313" key="1">
    <source>
        <dbReference type="EMBL" id="EKE74953.1"/>
    </source>
</evidence>
<comment type="caution">
    <text evidence="1">The sequence shown here is derived from an EMBL/GenBank/DDBJ whole genome shotgun (WGS) entry which is preliminary data.</text>
</comment>
<dbReference type="PANTHER" id="PTHR39624">
    <property type="entry name" value="PROTEIN INVOLVED IN RIMO-MEDIATED BETA-METHYLTHIOLATION OF RIBOSOMAL PROTEIN S12 YCAO"/>
    <property type="match status" value="1"/>
</dbReference>
<keyword evidence="2" id="KW-1185">Reference proteome</keyword>
<proteinExistence type="predicted"/>
<dbReference type="eggNOG" id="COG1765">
    <property type="taxonomic scope" value="Bacteria"/>
</dbReference>
<dbReference type="InterPro" id="IPR036102">
    <property type="entry name" value="OsmC/Ohrsf"/>
</dbReference>
<sequence>MITLQTVSAGQLRHRIDVPNFEALYTDVAQDLGGEGSAPDPHDYFDLALGSCKALTLFLYARHRQLPLEKLTVTVTRDASEEKKGLYRLAVTLKAEGDLSDGDRQKLMEIADRCPIHKLMTSTEVRIDTSLA</sequence>
<dbReference type="InterPro" id="IPR003718">
    <property type="entry name" value="OsmC/Ohr_fam"/>
</dbReference>
<evidence type="ECO:0000313" key="2">
    <source>
        <dbReference type="Proteomes" id="UP000006755"/>
    </source>
</evidence>
<dbReference type="OrthoDB" id="9789573at2"/>
<protein>
    <recommendedName>
        <fullName evidence="3">OsmC family protein</fullName>
    </recommendedName>
</protein>
<name>K2JI91_9GAMM</name>